<protein>
    <submittedName>
        <fullName evidence="1">Uncharacterized protein</fullName>
    </submittedName>
</protein>
<comment type="caution">
    <text evidence="1">The sequence shown here is derived from an EMBL/GenBank/DDBJ whole genome shotgun (WGS) entry which is preliminary data.</text>
</comment>
<dbReference type="Gene3D" id="2.80.10.50">
    <property type="match status" value="1"/>
</dbReference>
<name>A0A7C4G9Q7_UNCW3</name>
<proteinExistence type="predicted"/>
<evidence type="ECO:0000313" key="1">
    <source>
        <dbReference type="EMBL" id="HGK27410.1"/>
    </source>
</evidence>
<organism evidence="1">
    <name type="scientific">candidate division WOR-3 bacterium</name>
    <dbReference type="NCBI Taxonomy" id="2052148"/>
    <lineage>
        <taxon>Bacteria</taxon>
        <taxon>Bacteria division WOR-3</taxon>
    </lineage>
</organism>
<accession>A0A7C4G9Q7</accession>
<dbReference type="PANTHER" id="PTHR42754">
    <property type="entry name" value="ENDOGLUCANASE"/>
    <property type="match status" value="1"/>
</dbReference>
<sequence length="467" mass="49503">MRLMRLVPPLVVLSLGSAVTGQTFERSYGGPARERSCGMVTYPDGGFLLAGSIEQLPGLAGLLLVRTDSRGDTLWTKVIADSGIDKRVNSAIDDGSGGLIAVGKARSQRADWDACVIRVDSTGTVIWSQTWGVSGWDDCVLAACRTWDGGWAVCGYTLQRRQPDVLASRFTSDGTRTWSSITGTAQADYGYSIATATDSTLVIAGTTVPAGSRYTDVYLLRLDHLGQLRWSLTLGDSLWDEARAVTTTPDGGLAVAGFSSSYGIGMDCYAARLDSAGQTLWFKAVGRPYRSDRTYALVSAADGSLVLAGASETAGGGETDAYMVRIGPQGALDWERLHGRTGSDCAFAIKLLGDGGMAVVGETETDSCNGIDFYLLRTDSAGAVGIRADEPPAESWKSALATPASTSAGAASFCLTRVFAPDGRIVRTLHRDEAVWDGRDAKGVEVGSGVFCIIRSDGHIRRVVRFR</sequence>
<dbReference type="EMBL" id="DSUT01000011">
    <property type="protein sequence ID" value="HGK27410.1"/>
    <property type="molecule type" value="Genomic_DNA"/>
</dbReference>
<reference evidence="1" key="1">
    <citation type="journal article" date="2020" name="mSystems">
        <title>Genome- and Community-Level Interaction Insights into Carbon Utilization and Element Cycling Functions of Hydrothermarchaeota in Hydrothermal Sediment.</title>
        <authorList>
            <person name="Zhou Z."/>
            <person name="Liu Y."/>
            <person name="Xu W."/>
            <person name="Pan J."/>
            <person name="Luo Z.H."/>
            <person name="Li M."/>
        </authorList>
    </citation>
    <scope>NUCLEOTIDE SEQUENCE [LARGE SCALE GENOMIC DNA]</scope>
    <source>
        <strain evidence="1">SpSt-488</strain>
    </source>
</reference>
<dbReference type="AlphaFoldDB" id="A0A7C4G9Q7"/>
<gene>
    <name evidence="1" type="ORF">ENS41_00450</name>
</gene>
<dbReference type="PANTHER" id="PTHR42754:SF1">
    <property type="entry name" value="LIPOPROTEIN"/>
    <property type="match status" value="1"/>
</dbReference>